<protein>
    <submittedName>
        <fullName evidence="2">Putative tick transposon</fullName>
    </submittedName>
</protein>
<dbReference type="GO" id="GO:0008270">
    <property type="term" value="F:zinc ion binding"/>
    <property type="evidence" value="ECO:0007669"/>
    <property type="project" value="InterPro"/>
</dbReference>
<feature type="region of interest" description="Disordered" evidence="1">
    <location>
        <begin position="241"/>
        <end position="349"/>
    </location>
</feature>
<dbReference type="GO" id="GO:0003676">
    <property type="term" value="F:nucleic acid binding"/>
    <property type="evidence" value="ECO:0007669"/>
    <property type="project" value="InterPro"/>
</dbReference>
<dbReference type="EMBL" id="GFAA01002089">
    <property type="protein sequence ID" value="JAU01346.1"/>
    <property type="molecule type" value="mRNA"/>
</dbReference>
<reference evidence="2" key="2">
    <citation type="journal article" date="2017" name="Front. Cell. Infect. Microbiol.">
        <title>Analysis of the Salivary Gland Transcriptome of Unfed and Partially Fed Amblyomma sculptum Ticks and Descriptive Proteome of the Saliva.</title>
        <authorList>
            <person name="Esteves E."/>
            <person name="Maruyama S.R."/>
            <person name="Kawahara R."/>
            <person name="Fujita A."/>
            <person name="Martins L.A."/>
            <person name="Righi A.A."/>
            <person name="Costa F.B."/>
            <person name="Palmisano G."/>
            <person name="Labruna M.B."/>
            <person name="Sa-Nunes A."/>
            <person name="Ribeiro J.M.C."/>
            <person name="Fogaca A.C."/>
        </authorList>
    </citation>
    <scope>NUCLEOTIDE SEQUENCE</scope>
</reference>
<proteinExistence type="evidence at transcript level"/>
<reference evidence="2" key="1">
    <citation type="submission" date="2016-09" db="EMBL/GenBank/DDBJ databases">
        <authorList>
            <person name="Capua I."/>
            <person name="De Benedictis P."/>
            <person name="Joannis T."/>
            <person name="Lombin L.H."/>
            <person name="Cattoli G."/>
        </authorList>
    </citation>
    <scope>NUCLEOTIDE SEQUENCE</scope>
</reference>
<dbReference type="SUPFAM" id="SSF57756">
    <property type="entry name" value="Retrovirus zinc finger-like domains"/>
    <property type="match status" value="1"/>
</dbReference>
<organism evidence="2">
    <name type="scientific">Amblyomma sculptum</name>
    <name type="common">Tick</name>
    <dbReference type="NCBI Taxonomy" id="1581419"/>
    <lineage>
        <taxon>Eukaryota</taxon>
        <taxon>Metazoa</taxon>
        <taxon>Ecdysozoa</taxon>
        <taxon>Arthropoda</taxon>
        <taxon>Chelicerata</taxon>
        <taxon>Arachnida</taxon>
        <taxon>Acari</taxon>
        <taxon>Parasitiformes</taxon>
        <taxon>Ixodida</taxon>
        <taxon>Ixodoidea</taxon>
        <taxon>Ixodidae</taxon>
        <taxon>Amblyomminae</taxon>
        <taxon>Amblyomma</taxon>
    </lineage>
</organism>
<accession>A0A1E1XQ02</accession>
<feature type="compositionally biased region" description="Low complexity" evidence="1">
    <location>
        <begin position="246"/>
        <end position="262"/>
    </location>
</feature>
<name>A0A1E1XQ02_AMBSC</name>
<dbReference type="AlphaFoldDB" id="A0A1E1XQ02"/>
<feature type="compositionally biased region" description="Basic and acidic residues" evidence="1">
    <location>
        <begin position="333"/>
        <end position="342"/>
    </location>
</feature>
<evidence type="ECO:0000256" key="1">
    <source>
        <dbReference type="SAM" id="MobiDB-lite"/>
    </source>
</evidence>
<feature type="compositionally biased region" description="Low complexity" evidence="1">
    <location>
        <begin position="303"/>
        <end position="324"/>
    </location>
</feature>
<sequence length="349" mass="37834">RTISPFLVAKSLTDALGTGYKLKKMPSGDLLLELKDNGQLSKLSTILSVGETPISITPHRSLNSVRGVISEADFVCLTEEEILEGLRDQNVTNVHRIKIRKDDKEIPTKHIVLTFNSSTLPDSIEAGYLKINVRHYIPNPRRCFNCQRYGHGSQSCRGHKTCAKCASKDHASENCEGAAVHCANCDGDHPAYSRSCPSWKAEKEIITMKTKQNITFKEARQLYHAKNTFTFSTKTNFADVARRGGAPRSTPAPAQASSTAPVAGPPTPQAGTAKAALPTPSQGVPAHGSTSRRTSPRRGRPDTNTSAASRSSSTSSEVMDTTTTPPALQRRTGSLERKKDRTPVTGPEQ</sequence>
<feature type="non-terminal residue" evidence="2">
    <location>
        <position position="1"/>
    </location>
</feature>
<dbReference type="InterPro" id="IPR036875">
    <property type="entry name" value="Znf_CCHC_sf"/>
</dbReference>
<evidence type="ECO:0000313" key="2">
    <source>
        <dbReference type="EMBL" id="JAU01346.1"/>
    </source>
</evidence>